<dbReference type="AlphaFoldDB" id="A0A857IIM4"/>
<organism evidence="1 2">
    <name type="scientific">Acinetobacter haemolyticus</name>
    <dbReference type="NCBI Taxonomy" id="29430"/>
    <lineage>
        <taxon>Bacteria</taxon>
        <taxon>Pseudomonadati</taxon>
        <taxon>Pseudomonadota</taxon>
        <taxon>Gammaproteobacteria</taxon>
        <taxon>Moraxellales</taxon>
        <taxon>Moraxellaceae</taxon>
        <taxon>Acinetobacter</taxon>
    </lineage>
</organism>
<dbReference type="Proteomes" id="UP000463868">
    <property type="component" value="Chromosome"/>
</dbReference>
<protein>
    <submittedName>
        <fullName evidence="1">Uncharacterized protein</fullName>
    </submittedName>
</protein>
<proteinExistence type="predicted"/>
<evidence type="ECO:0000313" key="2">
    <source>
        <dbReference type="Proteomes" id="UP000463868"/>
    </source>
</evidence>
<dbReference type="RefSeq" id="WP_160126563.1">
    <property type="nucleotide sequence ID" value="NZ_CP031972.1"/>
</dbReference>
<gene>
    <name evidence="1" type="ORF">AhaeAN43_06345</name>
</gene>
<evidence type="ECO:0000313" key="1">
    <source>
        <dbReference type="EMBL" id="QHI13020.1"/>
    </source>
</evidence>
<dbReference type="EMBL" id="CP031976">
    <property type="protein sequence ID" value="QHI13020.1"/>
    <property type="molecule type" value="Genomic_DNA"/>
</dbReference>
<name>A0A857IIM4_ACIHA</name>
<sequence length="119" mass="12974">MFITSFGEQNITYKCCSNFLIHLCTTRDILSVGNKPDGRYIEACGGIGANWFGQICGGYSWSGKTFYGVIKGGSGAGAGIGVTDGWQNTSDYMPEQPIYTIPPEKMPIIPAQPFNFPRF</sequence>
<reference evidence="1 2" key="1">
    <citation type="submission" date="2018-08" db="EMBL/GenBank/DDBJ databases">
        <title>Analysis of the genomic diversity of Mexican Acinetobacter haemolyticus clinical isolates.</title>
        <authorList>
            <person name="Castro-Jaimes S."/>
            <person name="Cevallos M.A."/>
        </authorList>
    </citation>
    <scope>NUCLEOTIDE SEQUENCE [LARGE SCALE GENOMIC DNA]</scope>
    <source>
        <strain evidence="1 2">AN43</strain>
    </source>
</reference>
<accession>A0A857IIM4</accession>